<protein>
    <submittedName>
        <fullName evidence="3">Glutamate synthase-related protein</fullName>
    </submittedName>
</protein>
<dbReference type="Proteomes" id="UP001474181">
    <property type="component" value="Unassembled WGS sequence"/>
</dbReference>
<gene>
    <name evidence="3" type="ORF">ABT404_39120</name>
</gene>
<keyword evidence="4" id="KW-1185">Reference proteome</keyword>
<name>A0ABV1X8Q5_9ACTN</name>
<evidence type="ECO:0000313" key="4">
    <source>
        <dbReference type="Proteomes" id="UP001474181"/>
    </source>
</evidence>
<comment type="caution">
    <text evidence="3">The sequence shown here is derived from an EMBL/GenBank/DDBJ whole genome shotgun (WGS) entry which is preliminary data.</text>
</comment>
<evidence type="ECO:0000259" key="2">
    <source>
        <dbReference type="Pfam" id="PF01645"/>
    </source>
</evidence>
<dbReference type="PANTHER" id="PTHR43819">
    <property type="entry name" value="ARCHAEAL-TYPE GLUTAMATE SYNTHASE [NADPH]"/>
    <property type="match status" value="1"/>
</dbReference>
<dbReference type="Gene3D" id="3.20.20.70">
    <property type="entry name" value="Aldolase class I"/>
    <property type="match status" value="1"/>
</dbReference>
<sequence length="420" mass="44013">MTGLSAPGFPEAEVRRRARLGAAAAFPDPDAYGQVLLGAAPAAPADTIDAMRIVPPVLMPQRLSRLLDLGREPTYRDVELDTVVGGFPSRLPVYLSALGSTRAASGDLGLAVALAAGRAGVPMVIGENVVPTHGYRPDGGAHDGVLLARLRAYAESAPEGVGGVVVQQSTEDADAEVWNLAYSDPAATTLLADGRLAFELKVGQGAKPGLGGMSVLPRTEGAEIAGQYLIDDLFGPDRPEVLRSSSPGTFTEEILRQQIRLMYNNFPRARIWVKLPPGRDIAAATAVAWAAGADAVTVDGAEGGSGWSPFASLDHVGLPLAECLRRIGRPQGCLLVSGRMWAGPRAVKALALGATAVGLGRAALIAADEDRDHGVGRLLDCLRLELRLILSALGKYRPAALDESDVWLPCDFSEPKERSG</sequence>
<organism evidence="3 4">
    <name type="scientific">Streptomyces hyaluromycini</name>
    <dbReference type="NCBI Taxonomy" id="1377993"/>
    <lineage>
        <taxon>Bacteria</taxon>
        <taxon>Bacillati</taxon>
        <taxon>Actinomycetota</taxon>
        <taxon>Actinomycetes</taxon>
        <taxon>Kitasatosporales</taxon>
        <taxon>Streptomycetaceae</taxon>
        <taxon>Streptomyces</taxon>
    </lineage>
</organism>
<proteinExistence type="inferred from homology"/>
<comment type="similarity">
    <text evidence="1">Belongs to the glutamate synthase family.</text>
</comment>
<evidence type="ECO:0000256" key="1">
    <source>
        <dbReference type="ARBA" id="ARBA00009716"/>
    </source>
</evidence>
<evidence type="ECO:0000313" key="3">
    <source>
        <dbReference type="EMBL" id="MER7185409.1"/>
    </source>
</evidence>
<dbReference type="InterPro" id="IPR002932">
    <property type="entry name" value="Glu_synthdom"/>
</dbReference>
<dbReference type="InterPro" id="IPR013785">
    <property type="entry name" value="Aldolase_TIM"/>
</dbReference>
<accession>A0ABV1X8Q5</accession>
<reference evidence="3 4" key="1">
    <citation type="submission" date="2024-06" db="EMBL/GenBank/DDBJ databases">
        <title>The Natural Products Discovery Center: Release of the First 8490 Sequenced Strains for Exploring Actinobacteria Biosynthetic Diversity.</title>
        <authorList>
            <person name="Kalkreuter E."/>
            <person name="Kautsar S.A."/>
            <person name="Yang D."/>
            <person name="Bader C.D."/>
            <person name="Teijaro C.N."/>
            <person name="Fluegel L."/>
            <person name="Davis C.M."/>
            <person name="Simpson J.R."/>
            <person name="Lauterbach L."/>
            <person name="Steele A.D."/>
            <person name="Gui C."/>
            <person name="Meng S."/>
            <person name="Li G."/>
            <person name="Viehrig K."/>
            <person name="Ye F."/>
            <person name="Su P."/>
            <person name="Kiefer A.F."/>
            <person name="Nichols A."/>
            <person name="Cepeda A.J."/>
            <person name="Yan W."/>
            <person name="Fan B."/>
            <person name="Jiang Y."/>
            <person name="Adhikari A."/>
            <person name="Zheng C.-J."/>
            <person name="Schuster L."/>
            <person name="Cowan T.M."/>
            <person name="Smanski M.J."/>
            <person name="Chevrette M.G."/>
            <person name="De Carvalho L.P.S."/>
            <person name="Shen B."/>
        </authorList>
    </citation>
    <scope>NUCLEOTIDE SEQUENCE [LARGE SCALE GENOMIC DNA]</scope>
    <source>
        <strain evidence="3 4">NPDC000234</strain>
    </source>
</reference>
<dbReference type="PANTHER" id="PTHR43819:SF1">
    <property type="entry name" value="ARCHAEAL-TYPE GLUTAMATE SYNTHASE [NADPH]"/>
    <property type="match status" value="1"/>
</dbReference>
<dbReference type="RefSeq" id="WP_350788284.1">
    <property type="nucleotide sequence ID" value="NZ_JBEPEK010000436.1"/>
</dbReference>
<dbReference type="SUPFAM" id="SSF51395">
    <property type="entry name" value="FMN-linked oxidoreductases"/>
    <property type="match status" value="1"/>
</dbReference>
<feature type="domain" description="Glutamate synthase" evidence="2">
    <location>
        <begin position="196"/>
        <end position="367"/>
    </location>
</feature>
<dbReference type="Pfam" id="PF01645">
    <property type="entry name" value="Glu_synthase"/>
    <property type="match status" value="1"/>
</dbReference>
<dbReference type="EMBL" id="JBEPEK010000436">
    <property type="protein sequence ID" value="MER7185409.1"/>
    <property type="molecule type" value="Genomic_DNA"/>
</dbReference>